<dbReference type="InterPro" id="IPR027417">
    <property type="entry name" value="P-loop_NTPase"/>
</dbReference>
<sequence>MTPPSTPNSRSDRPARSPRVVCLAGPSDSGKTTLVEELVPRLADRGDRVATVKSIHHDIEIDTPGADTHRHRTAGAETVVGITPELTFDVTARGKREPPAVPTGSDGSEWLDTAESADDGPRAQRERRALASTLARLERRGYDVVLVEGFSAVALPTILVGDREPSEVGGPIVGHADDDLEALVDEIRTLEGVSFRGGDDGSGEPDRE</sequence>
<dbReference type="eggNOG" id="arCOG00532">
    <property type="taxonomic scope" value="Archaea"/>
</dbReference>
<dbReference type="AlphaFoldDB" id="M0MMI1"/>
<comment type="caution">
    <text evidence="3">The sequence shown here is derived from an EMBL/GenBank/DDBJ whole genome shotgun (WGS) entry which is preliminary data.</text>
</comment>
<protein>
    <submittedName>
        <fullName evidence="3">Molybdopterin-guanine dinucleotide biosynthesis protein B</fullName>
    </submittedName>
</protein>
<dbReference type="GO" id="GO:0005525">
    <property type="term" value="F:GTP binding"/>
    <property type="evidence" value="ECO:0007669"/>
    <property type="project" value="InterPro"/>
</dbReference>
<dbReference type="Pfam" id="PF03205">
    <property type="entry name" value="MobB"/>
    <property type="match status" value="1"/>
</dbReference>
<dbReference type="PANTHER" id="PTHR40072">
    <property type="entry name" value="MOLYBDOPTERIN-GUANINE DINUCLEOTIDE BIOSYNTHESIS ADAPTER PROTEIN-RELATED"/>
    <property type="match status" value="1"/>
</dbReference>
<dbReference type="EMBL" id="AOMA01000005">
    <property type="protein sequence ID" value="EMA46902.1"/>
    <property type="molecule type" value="Genomic_DNA"/>
</dbReference>
<feature type="region of interest" description="Disordered" evidence="1">
    <location>
        <begin position="1"/>
        <end position="30"/>
    </location>
</feature>
<gene>
    <name evidence="3" type="ORF">C446_00814</name>
</gene>
<evidence type="ECO:0000313" key="4">
    <source>
        <dbReference type="Proteomes" id="UP000011607"/>
    </source>
</evidence>
<dbReference type="SUPFAM" id="SSF52540">
    <property type="entry name" value="P-loop containing nucleoside triphosphate hydrolases"/>
    <property type="match status" value="1"/>
</dbReference>
<evidence type="ECO:0000259" key="2">
    <source>
        <dbReference type="Pfam" id="PF03205"/>
    </source>
</evidence>
<dbReference type="RefSeq" id="WP_006671136.1">
    <property type="nucleotide sequence ID" value="NZ_AOMA01000005.1"/>
</dbReference>
<dbReference type="Proteomes" id="UP000011607">
    <property type="component" value="Unassembled WGS sequence"/>
</dbReference>
<dbReference type="InterPro" id="IPR004435">
    <property type="entry name" value="MobB_dom"/>
</dbReference>
<evidence type="ECO:0000256" key="1">
    <source>
        <dbReference type="SAM" id="MobiDB-lite"/>
    </source>
</evidence>
<accession>M0MMI1</accession>
<keyword evidence="4" id="KW-1185">Reference proteome</keyword>
<dbReference type="Gene3D" id="3.40.50.300">
    <property type="entry name" value="P-loop containing nucleotide triphosphate hydrolases"/>
    <property type="match status" value="1"/>
</dbReference>
<name>M0MMI1_9EURY</name>
<dbReference type="PANTHER" id="PTHR40072:SF1">
    <property type="entry name" value="MOLYBDOPTERIN-GUANINE DINUCLEOTIDE BIOSYNTHESIS ADAPTER PROTEIN"/>
    <property type="match status" value="1"/>
</dbReference>
<feature type="region of interest" description="Disordered" evidence="1">
    <location>
        <begin position="95"/>
        <end position="124"/>
    </location>
</feature>
<dbReference type="NCBIfam" id="TIGR00176">
    <property type="entry name" value="mobB"/>
    <property type="match status" value="1"/>
</dbReference>
<dbReference type="PATRIC" id="fig|1227454.3.peg.159"/>
<dbReference type="GO" id="GO:0006777">
    <property type="term" value="P:Mo-molybdopterin cofactor biosynthetic process"/>
    <property type="evidence" value="ECO:0007669"/>
    <property type="project" value="InterPro"/>
</dbReference>
<proteinExistence type="predicted"/>
<feature type="domain" description="Molybdopterin-guanine dinucleotide biosynthesis protein B (MobB)" evidence="2">
    <location>
        <begin position="20"/>
        <end position="86"/>
    </location>
</feature>
<dbReference type="OrthoDB" id="9014at2157"/>
<organism evidence="3 4">
    <name type="scientific">Halobiforma nitratireducens JCM 10879</name>
    <dbReference type="NCBI Taxonomy" id="1227454"/>
    <lineage>
        <taxon>Archaea</taxon>
        <taxon>Methanobacteriati</taxon>
        <taxon>Methanobacteriota</taxon>
        <taxon>Stenosarchaea group</taxon>
        <taxon>Halobacteria</taxon>
        <taxon>Halobacteriales</taxon>
        <taxon>Natrialbaceae</taxon>
        <taxon>Halobiforma</taxon>
    </lineage>
</organism>
<evidence type="ECO:0000313" key="3">
    <source>
        <dbReference type="EMBL" id="EMA46902.1"/>
    </source>
</evidence>
<dbReference type="InterPro" id="IPR052539">
    <property type="entry name" value="MGD_biosynthesis_adapter"/>
</dbReference>
<reference evidence="3 4" key="1">
    <citation type="journal article" date="2014" name="PLoS Genet.">
        <title>Phylogenetically driven sequencing of extremely halophilic archaea reveals strategies for static and dynamic osmo-response.</title>
        <authorList>
            <person name="Becker E.A."/>
            <person name="Seitzer P.M."/>
            <person name="Tritt A."/>
            <person name="Larsen D."/>
            <person name="Krusor M."/>
            <person name="Yao A.I."/>
            <person name="Wu D."/>
            <person name="Madern D."/>
            <person name="Eisen J.A."/>
            <person name="Darling A.E."/>
            <person name="Facciotti M.T."/>
        </authorList>
    </citation>
    <scope>NUCLEOTIDE SEQUENCE [LARGE SCALE GENOMIC DNA]</scope>
    <source>
        <strain evidence="3 4">JCM 10879</strain>
    </source>
</reference>
<dbReference type="STRING" id="1227454.C446_00814"/>